<organism evidence="1 2">
    <name type="scientific">Paratrimastix pyriformis</name>
    <dbReference type="NCBI Taxonomy" id="342808"/>
    <lineage>
        <taxon>Eukaryota</taxon>
        <taxon>Metamonada</taxon>
        <taxon>Preaxostyla</taxon>
        <taxon>Paratrimastigidae</taxon>
        <taxon>Paratrimastix</taxon>
    </lineage>
</organism>
<proteinExistence type="predicted"/>
<gene>
    <name evidence="1" type="ORF">PAPYR_10049</name>
</gene>
<evidence type="ECO:0000313" key="1">
    <source>
        <dbReference type="EMBL" id="KAJ4455073.1"/>
    </source>
</evidence>
<dbReference type="SUPFAM" id="SSF52540">
    <property type="entry name" value="P-loop containing nucleoside triphosphate hydrolases"/>
    <property type="match status" value="1"/>
</dbReference>
<dbReference type="EMBL" id="JAPMOS010000121">
    <property type="protein sequence ID" value="KAJ4455073.1"/>
    <property type="molecule type" value="Genomic_DNA"/>
</dbReference>
<evidence type="ECO:0000313" key="2">
    <source>
        <dbReference type="Proteomes" id="UP001141327"/>
    </source>
</evidence>
<accession>A0ABQ8UAL7</accession>
<dbReference type="Proteomes" id="UP001141327">
    <property type="component" value="Unassembled WGS sequence"/>
</dbReference>
<comment type="caution">
    <text evidence="1">The sequence shown here is derived from an EMBL/GenBank/DDBJ whole genome shotgun (WGS) entry which is preliminary data.</text>
</comment>
<dbReference type="InterPro" id="IPR027417">
    <property type="entry name" value="P-loop_NTPase"/>
</dbReference>
<reference evidence="1" key="1">
    <citation type="journal article" date="2022" name="bioRxiv">
        <title>Genomics of Preaxostyla Flagellates Illuminates Evolutionary Transitions and the Path Towards Mitochondrial Loss.</title>
        <authorList>
            <person name="Novak L.V.F."/>
            <person name="Treitli S.C."/>
            <person name="Pyrih J."/>
            <person name="Halakuc P."/>
            <person name="Pipaliya S.V."/>
            <person name="Vacek V."/>
            <person name="Brzon O."/>
            <person name="Soukal P."/>
            <person name="Eme L."/>
            <person name="Dacks J.B."/>
            <person name="Karnkowska A."/>
            <person name="Elias M."/>
            <person name="Hampl V."/>
        </authorList>
    </citation>
    <scope>NUCLEOTIDE SEQUENCE</scope>
    <source>
        <strain evidence="1">RCP-MX</strain>
    </source>
</reference>
<name>A0ABQ8UAL7_9EUKA</name>
<sequence>MEFRRRRGAFRGSCRPEPPVTVKEELDTDTVPRVPTFPFEEKSSGSNQVRARTFTQNIHITSPTDVIWLEELASLPAQLQRNDLVRVSPRLETIMRTSHFLHRSCYDTLVSAFRQPDLPEEMSDDEEDEDWQELEQEEMAAIQEAEEIAEEEGAQKVMPAVRTVNRSRSLVLTGSPGVGKSTWLLYLIGLLTQPECAARAELWADLLPPDTFPLLVYWRPETIAFWTPVTGWRLAGKFALLTHLHTVWPAVVLLDSVQIDQSIAEALSALPHRVALATSPNESRYTKLIGHLPDTMIRYMPALDRAESDRFVDAIAPTTQLAARARFARDNVVGGVPRDLLSIMLRGNTPENLITRLKTAAGRLSTADVVDNDTESGGGPQLFYLCPRNERLSAFRYELPTPRIKAIVKARLANERMMPLDTLFKFLHERPSPELITLRALASEVLTHRLVASGALNGCSTRVTLTASRW</sequence>
<protein>
    <submittedName>
        <fullName evidence="1">Uncharacterized protein</fullName>
    </submittedName>
</protein>
<keyword evidence="2" id="KW-1185">Reference proteome</keyword>